<evidence type="ECO:0000256" key="9">
    <source>
        <dbReference type="SAM" id="Phobius"/>
    </source>
</evidence>
<dbReference type="AlphaFoldDB" id="A0A443SF68"/>
<accession>A0A443SF68</accession>
<comment type="caution">
    <text evidence="11">The sequence shown here is derived from an EMBL/GenBank/DDBJ whole genome shotgun (WGS) entry which is preliminary data.</text>
</comment>
<feature type="transmembrane region" description="Helical" evidence="9">
    <location>
        <begin position="532"/>
        <end position="557"/>
    </location>
</feature>
<dbReference type="PROSITE" id="PS00211">
    <property type="entry name" value="ABC_TRANSPORTER_1"/>
    <property type="match status" value="1"/>
</dbReference>
<evidence type="ECO:0000313" key="12">
    <source>
        <dbReference type="Proteomes" id="UP000288716"/>
    </source>
</evidence>
<feature type="transmembrane region" description="Helical" evidence="9">
    <location>
        <begin position="644"/>
        <end position="667"/>
    </location>
</feature>
<dbReference type="VEuPathDB" id="VectorBase:LDEU005880"/>
<dbReference type="GO" id="GO:0005524">
    <property type="term" value="F:ATP binding"/>
    <property type="evidence" value="ECO:0007669"/>
    <property type="project" value="UniProtKB-KW"/>
</dbReference>
<evidence type="ECO:0000313" key="11">
    <source>
        <dbReference type="EMBL" id="RWS26160.1"/>
    </source>
</evidence>
<comment type="similarity">
    <text evidence="2">Belongs to the ABC transporter superfamily. ABCG family. Eye pigment precursor importer (TC 3.A.1.204) subfamily.</text>
</comment>
<sequence>MTQISRRIQGFDETPKDKIILRDVSGKIVNGELVAFMGPSGAGKSTLLECIVGQRISGKTGVVRLLGSNIDEFKISFIPQRNQFLSQLTVWETVLFAAKLQTSTEAAAKNSNIKESIIITSKQNDHNDYCLEITNRAIKSLGLEICADNRLNCCSGGQLKRVAIAQELVGNPNMLVLDEPTSGLDSASCIQVVDVLRELTKQNITVLASIHQPSVKILNRFHKLYVISASGECIYENTPEMLTTFLKFHDLECPPLYNPADFLIEVALGEHSITGLQSLVEDHREIYERESRKQNIQNNLQSSTNRSGKSTIKLSHVLILMERYYLITFRDPISFGVRVAATILVPLLTISLFGTDVGKRGGCPPKFEADFEPSQLTGLSNEIEEEVKTAYNNCGNIFFIALFAMANALFSTVLSFPREMVALKNEKQNHWYSLKTFIIAKNLSDMPLQMFYVLLYWPFTHYMQGQIAETWRVVVICILLLLTQLIAESIAEIFGAVFMYNIPAALYLGPGVGILPCILLSGAFVKLKNMSLFYTALSYFDYMRFIIEGILVSLYGFGRCDYAKYDLKEGKQSFTIWLSAMLGVYDDENEESLLTTNASHIASTSKTSEKFVDELIDTFAGNFLSNDNKVRSLVMNTNELEDWYLFRAIIASTVYLITMRIFAYYVIKSKACSTK</sequence>
<dbReference type="PANTHER" id="PTHR48041:SF78">
    <property type="entry name" value="ABC TRANSPORTER EXPRESSED IN TRACHEA, ISOFORM A"/>
    <property type="match status" value="1"/>
</dbReference>
<evidence type="ECO:0000256" key="2">
    <source>
        <dbReference type="ARBA" id="ARBA00005814"/>
    </source>
</evidence>
<name>A0A443SF68_9ACAR</name>
<dbReference type="SUPFAM" id="SSF52540">
    <property type="entry name" value="P-loop containing nucleoside triphosphate hydrolases"/>
    <property type="match status" value="1"/>
</dbReference>
<proteinExistence type="inferred from homology"/>
<keyword evidence="3" id="KW-0813">Transport</keyword>
<dbReference type="EMBL" id="NCKV01003002">
    <property type="protein sequence ID" value="RWS26160.1"/>
    <property type="molecule type" value="Genomic_DNA"/>
</dbReference>
<dbReference type="SMART" id="SM00382">
    <property type="entry name" value="AAA"/>
    <property type="match status" value="1"/>
</dbReference>
<evidence type="ECO:0000259" key="10">
    <source>
        <dbReference type="PROSITE" id="PS50893"/>
    </source>
</evidence>
<dbReference type="PROSITE" id="PS50893">
    <property type="entry name" value="ABC_TRANSPORTER_2"/>
    <property type="match status" value="1"/>
</dbReference>
<evidence type="ECO:0000256" key="4">
    <source>
        <dbReference type="ARBA" id="ARBA00022692"/>
    </source>
</evidence>
<organism evidence="11 12">
    <name type="scientific">Leptotrombidium deliense</name>
    <dbReference type="NCBI Taxonomy" id="299467"/>
    <lineage>
        <taxon>Eukaryota</taxon>
        <taxon>Metazoa</taxon>
        <taxon>Ecdysozoa</taxon>
        <taxon>Arthropoda</taxon>
        <taxon>Chelicerata</taxon>
        <taxon>Arachnida</taxon>
        <taxon>Acari</taxon>
        <taxon>Acariformes</taxon>
        <taxon>Trombidiformes</taxon>
        <taxon>Prostigmata</taxon>
        <taxon>Anystina</taxon>
        <taxon>Parasitengona</taxon>
        <taxon>Trombiculoidea</taxon>
        <taxon>Trombiculidae</taxon>
        <taxon>Leptotrombidium</taxon>
    </lineage>
</organism>
<dbReference type="InterPro" id="IPR003439">
    <property type="entry name" value="ABC_transporter-like_ATP-bd"/>
</dbReference>
<dbReference type="Pfam" id="PF01061">
    <property type="entry name" value="ABC2_membrane"/>
    <property type="match status" value="1"/>
</dbReference>
<evidence type="ECO:0000256" key="7">
    <source>
        <dbReference type="ARBA" id="ARBA00022989"/>
    </source>
</evidence>
<dbReference type="InterPro" id="IPR050352">
    <property type="entry name" value="ABCG_transporters"/>
</dbReference>
<dbReference type="OrthoDB" id="66620at2759"/>
<keyword evidence="8 9" id="KW-0472">Membrane</keyword>
<evidence type="ECO:0000256" key="5">
    <source>
        <dbReference type="ARBA" id="ARBA00022741"/>
    </source>
</evidence>
<dbReference type="GO" id="GO:0140359">
    <property type="term" value="F:ABC-type transporter activity"/>
    <property type="evidence" value="ECO:0007669"/>
    <property type="project" value="InterPro"/>
</dbReference>
<dbReference type="InterPro" id="IPR017871">
    <property type="entry name" value="ABC_transporter-like_CS"/>
</dbReference>
<comment type="subcellular location">
    <subcellularLocation>
        <location evidence="1">Membrane</location>
        <topology evidence="1">Multi-pass membrane protein</topology>
    </subcellularLocation>
</comment>
<dbReference type="Gene3D" id="3.40.50.300">
    <property type="entry name" value="P-loop containing nucleotide triphosphate hydrolases"/>
    <property type="match status" value="1"/>
</dbReference>
<gene>
    <name evidence="11" type="ORF">B4U80_11564</name>
</gene>
<dbReference type="InterPro" id="IPR003593">
    <property type="entry name" value="AAA+_ATPase"/>
</dbReference>
<feature type="domain" description="ABC transporter" evidence="10">
    <location>
        <begin position="6"/>
        <end position="255"/>
    </location>
</feature>
<evidence type="ECO:0000256" key="1">
    <source>
        <dbReference type="ARBA" id="ARBA00004141"/>
    </source>
</evidence>
<dbReference type="Pfam" id="PF00005">
    <property type="entry name" value="ABC_tran"/>
    <property type="match status" value="1"/>
</dbReference>
<evidence type="ECO:0000256" key="6">
    <source>
        <dbReference type="ARBA" id="ARBA00022840"/>
    </source>
</evidence>
<keyword evidence="4 9" id="KW-0812">Transmembrane</keyword>
<keyword evidence="5" id="KW-0547">Nucleotide-binding</keyword>
<evidence type="ECO:0000256" key="3">
    <source>
        <dbReference type="ARBA" id="ARBA00022448"/>
    </source>
</evidence>
<feature type="transmembrane region" description="Helical" evidence="9">
    <location>
        <begin position="397"/>
        <end position="417"/>
    </location>
</feature>
<keyword evidence="12" id="KW-1185">Reference proteome</keyword>
<keyword evidence="7 9" id="KW-1133">Transmembrane helix</keyword>
<dbReference type="PANTHER" id="PTHR48041">
    <property type="entry name" value="ABC TRANSPORTER G FAMILY MEMBER 28"/>
    <property type="match status" value="1"/>
</dbReference>
<reference evidence="11 12" key="1">
    <citation type="journal article" date="2018" name="Gigascience">
        <title>Genomes of trombidid mites reveal novel predicted allergens and laterally-transferred genes associated with secondary metabolism.</title>
        <authorList>
            <person name="Dong X."/>
            <person name="Chaisiri K."/>
            <person name="Xia D."/>
            <person name="Armstrong S.D."/>
            <person name="Fang Y."/>
            <person name="Donnelly M.J."/>
            <person name="Kadowaki T."/>
            <person name="McGarry J.W."/>
            <person name="Darby A.C."/>
            <person name="Makepeace B.L."/>
        </authorList>
    </citation>
    <scope>NUCLEOTIDE SEQUENCE [LARGE SCALE GENOMIC DNA]</scope>
    <source>
        <strain evidence="11">UoL-UT</strain>
    </source>
</reference>
<feature type="transmembrane region" description="Helical" evidence="9">
    <location>
        <begin position="504"/>
        <end position="525"/>
    </location>
</feature>
<keyword evidence="6" id="KW-0067">ATP-binding</keyword>
<evidence type="ECO:0000256" key="8">
    <source>
        <dbReference type="ARBA" id="ARBA00023136"/>
    </source>
</evidence>
<dbReference type="InterPro" id="IPR013525">
    <property type="entry name" value="ABC2_TM"/>
</dbReference>
<dbReference type="STRING" id="299467.A0A443SF68"/>
<dbReference type="GO" id="GO:0016887">
    <property type="term" value="F:ATP hydrolysis activity"/>
    <property type="evidence" value="ECO:0007669"/>
    <property type="project" value="InterPro"/>
</dbReference>
<dbReference type="Proteomes" id="UP000288716">
    <property type="component" value="Unassembled WGS sequence"/>
</dbReference>
<dbReference type="InterPro" id="IPR027417">
    <property type="entry name" value="P-loop_NTPase"/>
</dbReference>
<protein>
    <submittedName>
        <fullName evidence="11">ABC transporter sub-family G-like protein 1</fullName>
    </submittedName>
</protein>
<feature type="transmembrane region" description="Helical" evidence="9">
    <location>
        <begin position="473"/>
        <end position="498"/>
    </location>
</feature>
<dbReference type="GO" id="GO:0005886">
    <property type="term" value="C:plasma membrane"/>
    <property type="evidence" value="ECO:0007669"/>
    <property type="project" value="TreeGrafter"/>
</dbReference>